<dbReference type="EMBL" id="KB008103">
    <property type="protein sequence ID" value="ELR13124.1"/>
    <property type="molecule type" value="Genomic_DNA"/>
</dbReference>
<evidence type="ECO:0000256" key="1">
    <source>
        <dbReference type="SAM" id="SignalP"/>
    </source>
</evidence>
<reference evidence="2 3" key="1">
    <citation type="journal article" date="2013" name="Genome Biol.">
        <title>Genome of Acanthamoeba castellanii highlights extensive lateral gene transfer and early evolution of tyrosine kinase signaling.</title>
        <authorList>
            <person name="Clarke M."/>
            <person name="Lohan A.J."/>
            <person name="Liu B."/>
            <person name="Lagkouvardos I."/>
            <person name="Roy S."/>
            <person name="Zafar N."/>
            <person name="Bertelli C."/>
            <person name="Schilde C."/>
            <person name="Kianianmomeni A."/>
            <person name="Burglin T.R."/>
            <person name="Frech C."/>
            <person name="Turcotte B."/>
            <person name="Kopec K.O."/>
            <person name="Synnott J.M."/>
            <person name="Choo C."/>
            <person name="Paponov I."/>
            <person name="Finkler A."/>
            <person name="Soon Heng Tan C."/>
            <person name="Hutchins A.P."/>
            <person name="Weinmeier T."/>
            <person name="Rattei T."/>
            <person name="Chu J.S."/>
            <person name="Gimenez G."/>
            <person name="Irimia M."/>
            <person name="Rigden D.J."/>
            <person name="Fitzpatrick D.A."/>
            <person name="Lorenzo-Morales J."/>
            <person name="Bateman A."/>
            <person name="Chiu C.H."/>
            <person name="Tang P."/>
            <person name="Hegemann P."/>
            <person name="Fromm H."/>
            <person name="Raoult D."/>
            <person name="Greub G."/>
            <person name="Miranda-Saavedra D."/>
            <person name="Chen N."/>
            <person name="Nash P."/>
            <person name="Ginger M.L."/>
            <person name="Horn M."/>
            <person name="Schaap P."/>
            <person name="Caler L."/>
            <person name="Loftus B."/>
        </authorList>
    </citation>
    <scope>NUCLEOTIDE SEQUENCE [LARGE SCALE GENOMIC DNA]</scope>
    <source>
        <strain evidence="2 3">Neff</strain>
    </source>
</reference>
<keyword evidence="2" id="KW-0560">Oxidoreductase</keyword>
<dbReference type="Proteomes" id="UP000011083">
    <property type="component" value="Unassembled WGS sequence"/>
</dbReference>
<name>L8GJY8_ACACF</name>
<dbReference type="GO" id="GO:0004601">
    <property type="term" value="F:peroxidase activity"/>
    <property type="evidence" value="ECO:0007669"/>
    <property type="project" value="UniProtKB-KW"/>
</dbReference>
<evidence type="ECO:0000313" key="3">
    <source>
        <dbReference type="Proteomes" id="UP000011083"/>
    </source>
</evidence>
<dbReference type="VEuPathDB" id="AmoebaDB:ACA1_098210"/>
<evidence type="ECO:0000313" key="2">
    <source>
        <dbReference type="EMBL" id="ELR13124.1"/>
    </source>
</evidence>
<accession>L8GJY8</accession>
<dbReference type="OMA" id="DMNTHIP"/>
<dbReference type="OrthoDB" id="187102at2759"/>
<dbReference type="KEGG" id="acan:ACA1_098210"/>
<keyword evidence="3" id="KW-1185">Reference proteome</keyword>
<gene>
    <name evidence="2" type="ORF">ACA1_098210</name>
</gene>
<dbReference type="AlphaFoldDB" id="L8GJY8"/>
<feature type="signal peptide" evidence="1">
    <location>
        <begin position="1"/>
        <end position="20"/>
    </location>
</feature>
<dbReference type="RefSeq" id="XP_004335137.1">
    <property type="nucleotide sequence ID" value="XM_004335089.1"/>
</dbReference>
<sequence>MVSTLAHGLLLIALVVATNAQGFHGAAWEQKSSPDKQDMLWKATVADTKSNEWPNVLEEALLLVEQMNLTFDSVDWDEFMPNEIKTWPYKTGYARTKLIHSQGVVALVSWKSLGNHNYTGLFQGATHGLMRLSLAGPPDTSADSPNMGPGVAFKFLRDGMPASQVIAMYQLGGQSSFNFFEHDLTNHVPDLGTSAPFKLRVIRETFAAASNWPTMIGVSEFASFTQSGAAVPSPNAPFRVVFHPTTAYHQKFNNTTPKPDILADVGQALIPGSTVYEVWAQDSPYNDPNDPQLIGTLVLNSKGFTSMFGDKTLFMRHVRMEDDLALKPQWVAGAQAIINNQQSVPQYHFQDLPWQ</sequence>
<feature type="chain" id="PRO_5003989820" evidence="1">
    <location>
        <begin position="21"/>
        <end position="355"/>
    </location>
</feature>
<organism evidence="2 3">
    <name type="scientific">Acanthamoeba castellanii (strain ATCC 30010 / Neff)</name>
    <dbReference type="NCBI Taxonomy" id="1257118"/>
    <lineage>
        <taxon>Eukaryota</taxon>
        <taxon>Amoebozoa</taxon>
        <taxon>Discosea</taxon>
        <taxon>Longamoebia</taxon>
        <taxon>Centramoebida</taxon>
        <taxon>Acanthamoebidae</taxon>
        <taxon>Acanthamoeba</taxon>
    </lineage>
</organism>
<keyword evidence="1" id="KW-0732">Signal</keyword>
<proteinExistence type="predicted"/>
<protein>
    <submittedName>
        <fullName evidence="2">Peroxidase, putative</fullName>
    </submittedName>
</protein>
<dbReference type="GeneID" id="14913609"/>
<keyword evidence="2" id="KW-0575">Peroxidase</keyword>